<dbReference type="GeneID" id="26636116"/>
<gene>
    <name evidence="1" type="ORF">P12002L_0037</name>
</gene>
<evidence type="ECO:0000313" key="1">
    <source>
        <dbReference type="EMBL" id="AKG94211.1"/>
    </source>
</evidence>
<accession>A0A0F7DD10</accession>
<evidence type="ECO:0000313" key="2">
    <source>
        <dbReference type="Proteomes" id="UP000204415"/>
    </source>
</evidence>
<name>A0A0F7DD10_9CAUD</name>
<dbReference type="KEGG" id="vg:26636116"/>
<sequence length="96" mass="11200">MNKEQLPLEIDRIYSEYHGFDLGLLDEKSENLIKEAIEKLLNLHVVGSSFKLGQKVYSAWRDNELIIEAVGFDGCYLRDNEDGEVEWHDDSEIYLH</sequence>
<protein>
    <submittedName>
        <fullName evidence="1">Uncharacterized protein</fullName>
    </submittedName>
</protein>
<dbReference type="RefSeq" id="YP_009209697.1">
    <property type="nucleotide sequence ID" value="NC_028924.1"/>
</dbReference>
<proteinExistence type="predicted"/>
<dbReference type="EMBL" id="KR136259">
    <property type="protein sequence ID" value="AKG94211.1"/>
    <property type="molecule type" value="Genomic_DNA"/>
</dbReference>
<reference evidence="1 2" key="1">
    <citation type="journal article" date="2015" name="Stand. Genomic Sci.">
        <title>Complete genome sequences of bacteriophages P12002L and P12002S, two lytic phages that infect a marine Polaribacter strain.</title>
        <authorList>
            <person name="Kang I."/>
            <person name="Jang H."/>
            <person name="Cho J.-C."/>
        </authorList>
    </citation>
    <scope>NUCLEOTIDE SEQUENCE [LARGE SCALE GENOMIC DNA]</scope>
</reference>
<organism evidence="1 2">
    <name type="scientific">Polaribacter phage P12002L</name>
    <dbReference type="NCBI Taxonomy" id="1647386"/>
    <lineage>
        <taxon>Viruses</taxon>
        <taxon>Duplodnaviria</taxon>
        <taxon>Heunggongvirae</taxon>
        <taxon>Uroviricota</taxon>
        <taxon>Caudoviricetes</taxon>
        <taxon>Incheonvirus</taxon>
        <taxon>Incheonvirus P12002L</taxon>
    </lineage>
</organism>
<keyword evidence="2" id="KW-1185">Reference proteome</keyword>
<dbReference type="Proteomes" id="UP000204415">
    <property type="component" value="Segment"/>
</dbReference>